<keyword evidence="6 7" id="KW-0414">Isoprene biosynthesis</keyword>
<dbReference type="Pfam" id="PF01128">
    <property type="entry name" value="IspD"/>
    <property type="match status" value="1"/>
</dbReference>
<evidence type="ECO:0000256" key="4">
    <source>
        <dbReference type="ARBA" id="ARBA00022679"/>
    </source>
</evidence>
<dbReference type="InterPro" id="IPR050088">
    <property type="entry name" value="IspD/TarI_cytidylyltransf_bact"/>
</dbReference>
<evidence type="ECO:0000256" key="3">
    <source>
        <dbReference type="ARBA" id="ARBA00009789"/>
    </source>
</evidence>
<dbReference type="AlphaFoldDB" id="A0A2Z4MBP0"/>
<evidence type="ECO:0000313" key="9">
    <source>
        <dbReference type="Proteomes" id="UP000036061"/>
    </source>
</evidence>
<accession>A0A2Z4MBP0</accession>
<reference evidence="8 9" key="1">
    <citation type="journal article" date="2015" name="Genome Announc.">
        <title>Draft Genome Sequence of Brevibacillus brevis DZQ7, a Plant Growth-Promoting Rhizobacterium with Broad-Spectrum Antimicrobial Activity.</title>
        <authorList>
            <person name="Hou Q."/>
            <person name="Wang C."/>
            <person name="Hou X."/>
            <person name="Xia Z."/>
            <person name="Ye J."/>
            <person name="Liu K."/>
            <person name="Liu H."/>
            <person name="Wang J."/>
            <person name="Guo H."/>
            <person name="Yu X."/>
            <person name="Yang Y."/>
            <person name="Du B."/>
            <person name="Ding Y."/>
        </authorList>
    </citation>
    <scope>NUCLEOTIDE SEQUENCE [LARGE SCALE GENOMIC DNA]</scope>
    <source>
        <strain evidence="8 9">DZQ7</strain>
    </source>
</reference>
<dbReference type="PROSITE" id="PS01295">
    <property type="entry name" value="ISPD"/>
    <property type="match status" value="1"/>
</dbReference>
<protein>
    <recommendedName>
        <fullName evidence="7">2-C-methyl-D-erythritol 4-phosphate cytidylyltransferase</fullName>
        <ecNumber evidence="7">2.7.7.60</ecNumber>
    </recommendedName>
    <alternativeName>
        <fullName evidence="7">4-diphosphocytidyl-2C-methyl-D-erythritol synthase</fullName>
    </alternativeName>
    <alternativeName>
        <fullName evidence="7">MEP cytidylyltransferase</fullName>
        <shortName evidence="7">MCT</shortName>
    </alternativeName>
</protein>
<dbReference type="RefSeq" id="WP_048035641.1">
    <property type="nucleotide sequence ID" value="NZ_CP030117.1"/>
</dbReference>
<comment type="pathway">
    <text evidence="2 7">Isoprenoid biosynthesis; isopentenyl diphosphate biosynthesis via DXP pathway; isopentenyl diphosphate from 1-deoxy-D-xylulose 5-phosphate: step 2/6.</text>
</comment>
<dbReference type="GO" id="GO:0019288">
    <property type="term" value="P:isopentenyl diphosphate biosynthetic process, methylerythritol 4-phosphate pathway"/>
    <property type="evidence" value="ECO:0007669"/>
    <property type="project" value="UniProtKB-UniRule"/>
</dbReference>
<dbReference type="NCBIfam" id="TIGR00453">
    <property type="entry name" value="ispD"/>
    <property type="match status" value="1"/>
</dbReference>
<dbReference type="Gene3D" id="3.90.550.10">
    <property type="entry name" value="Spore Coat Polysaccharide Biosynthesis Protein SpsA, Chain A"/>
    <property type="match status" value="1"/>
</dbReference>
<evidence type="ECO:0000256" key="6">
    <source>
        <dbReference type="ARBA" id="ARBA00023229"/>
    </source>
</evidence>
<keyword evidence="5 7" id="KW-0548">Nucleotidyltransferase</keyword>
<evidence type="ECO:0000256" key="5">
    <source>
        <dbReference type="ARBA" id="ARBA00022695"/>
    </source>
</evidence>
<dbReference type="PANTHER" id="PTHR32125:SF4">
    <property type="entry name" value="2-C-METHYL-D-ERYTHRITOL 4-PHOSPHATE CYTIDYLYLTRANSFERASE, CHLOROPLASTIC"/>
    <property type="match status" value="1"/>
</dbReference>
<dbReference type="EC" id="2.7.7.60" evidence="7"/>
<feature type="site" description="Positions MEP for the nucleophilic attack" evidence="7">
    <location>
        <position position="208"/>
    </location>
</feature>
<proteinExistence type="inferred from homology"/>
<feature type="site" description="Transition state stabilizer" evidence="7">
    <location>
        <position position="15"/>
    </location>
</feature>
<dbReference type="InterPro" id="IPR034683">
    <property type="entry name" value="IspD/TarI"/>
</dbReference>
<evidence type="ECO:0000256" key="2">
    <source>
        <dbReference type="ARBA" id="ARBA00004787"/>
    </source>
</evidence>
<dbReference type="CDD" id="cd02516">
    <property type="entry name" value="CDP-ME_synthetase"/>
    <property type="match status" value="1"/>
</dbReference>
<organism evidence="8 9">
    <name type="scientific">Brevibacillus brevis</name>
    <name type="common">Bacillus brevis</name>
    <dbReference type="NCBI Taxonomy" id="1393"/>
    <lineage>
        <taxon>Bacteria</taxon>
        <taxon>Bacillati</taxon>
        <taxon>Bacillota</taxon>
        <taxon>Bacilli</taxon>
        <taxon>Bacillales</taxon>
        <taxon>Paenibacillaceae</taxon>
        <taxon>Brevibacillus</taxon>
    </lineage>
</organism>
<feature type="site" description="Positions MEP for the nucleophilic attack" evidence="7">
    <location>
        <position position="152"/>
    </location>
</feature>
<dbReference type="SUPFAM" id="SSF53448">
    <property type="entry name" value="Nucleotide-diphospho-sugar transferases"/>
    <property type="match status" value="1"/>
</dbReference>
<evidence type="ECO:0000313" key="8">
    <source>
        <dbReference type="EMBL" id="AWX53791.1"/>
    </source>
</evidence>
<comment type="function">
    <text evidence="7">Catalyzes the formation of 4-diphosphocytidyl-2-C-methyl-D-erythritol from CTP and 2-C-methyl-D-erythritol 4-phosphate (MEP).</text>
</comment>
<gene>
    <name evidence="7 8" type="primary">ispD</name>
    <name evidence="8" type="ORF">AB432_001280</name>
</gene>
<dbReference type="GO" id="GO:0050518">
    <property type="term" value="F:2-C-methyl-D-erythritol 4-phosphate cytidylyltransferase activity"/>
    <property type="evidence" value="ECO:0007669"/>
    <property type="project" value="UniProtKB-UniRule"/>
</dbReference>
<dbReference type="HAMAP" id="MF_00108">
    <property type="entry name" value="IspD"/>
    <property type="match status" value="1"/>
</dbReference>
<dbReference type="EMBL" id="CP030117">
    <property type="protein sequence ID" value="AWX53791.1"/>
    <property type="molecule type" value="Genomic_DNA"/>
</dbReference>
<sequence length="228" mass="24812">MSTGVVIVAAGSGKRMGGQRNKLWLPLAGEPILAHTVRLFATHPDIDEVVLVVSEADHAEVMTWLSAEKLAVVVTLGGAERQDSVRNGLASLSANCDYVLVHDAARPFVTRKQISDMIKQVQQDQATIMAVPVKDTIKVVGANGLVESTPARESLWAVQTPQAFRMSLLREAHQAVEAAGKLGTDDAMLVEWLGHPVSIMHGSYENIKITTPDDLWFGEEILRKRKGE</sequence>
<dbReference type="UniPathway" id="UPA00056">
    <property type="reaction ID" value="UER00093"/>
</dbReference>
<dbReference type="FunFam" id="3.90.550.10:FF:000003">
    <property type="entry name" value="2-C-methyl-D-erythritol 4-phosphate cytidylyltransferase"/>
    <property type="match status" value="1"/>
</dbReference>
<feature type="site" description="Transition state stabilizer" evidence="7">
    <location>
        <position position="22"/>
    </location>
</feature>
<name>A0A2Z4MBP0_BREBE</name>
<comment type="catalytic activity">
    <reaction evidence="1 7">
        <text>2-C-methyl-D-erythritol 4-phosphate + CTP + H(+) = 4-CDP-2-C-methyl-D-erythritol + diphosphate</text>
        <dbReference type="Rhea" id="RHEA:13429"/>
        <dbReference type="ChEBI" id="CHEBI:15378"/>
        <dbReference type="ChEBI" id="CHEBI:33019"/>
        <dbReference type="ChEBI" id="CHEBI:37563"/>
        <dbReference type="ChEBI" id="CHEBI:57823"/>
        <dbReference type="ChEBI" id="CHEBI:58262"/>
        <dbReference type="EC" id="2.7.7.60"/>
    </reaction>
</comment>
<comment type="similarity">
    <text evidence="3 7">Belongs to the IspD/TarI cytidylyltransferase family. IspD subfamily.</text>
</comment>
<dbReference type="InterPro" id="IPR029044">
    <property type="entry name" value="Nucleotide-diphossugar_trans"/>
</dbReference>
<dbReference type="InterPro" id="IPR018294">
    <property type="entry name" value="ISPD_synthase_CS"/>
</dbReference>
<dbReference type="PANTHER" id="PTHR32125">
    <property type="entry name" value="2-C-METHYL-D-ERYTHRITOL 4-PHOSPHATE CYTIDYLYLTRANSFERASE, CHLOROPLASTIC"/>
    <property type="match status" value="1"/>
</dbReference>
<dbReference type="Proteomes" id="UP000036061">
    <property type="component" value="Chromosome"/>
</dbReference>
<dbReference type="InterPro" id="IPR001228">
    <property type="entry name" value="IspD"/>
</dbReference>
<evidence type="ECO:0000256" key="1">
    <source>
        <dbReference type="ARBA" id="ARBA00001282"/>
    </source>
</evidence>
<keyword evidence="4 7" id="KW-0808">Transferase</keyword>
<evidence type="ECO:0000256" key="7">
    <source>
        <dbReference type="HAMAP-Rule" id="MF_00108"/>
    </source>
</evidence>